<gene>
    <name evidence="8" type="ORF">AMTR_s00004p00088400</name>
</gene>
<evidence type="ECO:0000256" key="7">
    <source>
        <dbReference type="SAM" id="MobiDB-lite"/>
    </source>
</evidence>
<dbReference type="GO" id="GO:0055085">
    <property type="term" value="P:transmembrane transport"/>
    <property type="evidence" value="ECO:0000318"/>
    <property type="project" value="GO_Central"/>
</dbReference>
<keyword evidence="3 6" id="KW-0812">Transmembrane</keyword>
<dbReference type="Proteomes" id="UP000017836">
    <property type="component" value="Unassembled WGS sequence"/>
</dbReference>
<dbReference type="GO" id="GO:0022857">
    <property type="term" value="F:transmembrane transporter activity"/>
    <property type="evidence" value="ECO:0000318"/>
    <property type="project" value="GO_Central"/>
</dbReference>
<evidence type="ECO:0000313" key="8">
    <source>
        <dbReference type="EMBL" id="ERM93555.1"/>
    </source>
</evidence>
<dbReference type="eggNOG" id="KOG1362">
    <property type="taxonomic scope" value="Eukaryota"/>
</dbReference>
<dbReference type="PANTHER" id="PTHR12385:SF93">
    <property type="entry name" value="CHOLINE TRANSPORTER-LIKE PROTEIN"/>
    <property type="match status" value="1"/>
</dbReference>
<keyword evidence="4 6" id="KW-1133">Transmembrane helix</keyword>
<keyword evidence="9" id="KW-1185">Reference proteome</keyword>
<dbReference type="OMA" id="WELNIHE"/>
<feature type="transmembrane region" description="Helical" evidence="6">
    <location>
        <begin position="380"/>
        <end position="401"/>
    </location>
</feature>
<feature type="transmembrane region" description="Helical" evidence="6">
    <location>
        <begin position="233"/>
        <end position="258"/>
    </location>
</feature>
<dbReference type="PANTHER" id="PTHR12385">
    <property type="entry name" value="CHOLINE TRANSPORTER-LIKE (SLC FAMILY 44)"/>
    <property type="match status" value="1"/>
</dbReference>
<evidence type="ECO:0000256" key="4">
    <source>
        <dbReference type="ARBA" id="ARBA00022989"/>
    </source>
</evidence>
<comment type="similarity">
    <text evidence="2 6">Belongs to the CTL (choline transporter-like) family.</text>
</comment>
<feature type="transmembrane region" description="Helical" evidence="6">
    <location>
        <begin position="123"/>
        <end position="144"/>
    </location>
</feature>
<reference evidence="9" key="1">
    <citation type="journal article" date="2013" name="Science">
        <title>The Amborella genome and the evolution of flowering plants.</title>
        <authorList>
            <consortium name="Amborella Genome Project"/>
        </authorList>
    </citation>
    <scope>NUCLEOTIDE SEQUENCE [LARGE SCALE GENOMIC DNA]</scope>
</reference>
<dbReference type="Pfam" id="PF04515">
    <property type="entry name" value="Choline_transpo"/>
    <property type="match status" value="1"/>
</dbReference>
<evidence type="ECO:0000256" key="6">
    <source>
        <dbReference type="RuleBase" id="RU368066"/>
    </source>
</evidence>
<evidence type="ECO:0000256" key="3">
    <source>
        <dbReference type="ARBA" id="ARBA00022692"/>
    </source>
</evidence>
<dbReference type="Gramene" id="ERM93555">
    <property type="protein sequence ID" value="ERM93555"/>
    <property type="gene ID" value="AMTR_s00004p00088400"/>
</dbReference>
<feature type="transmembrane region" description="Helical" evidence="6">
    <location>
        <begin position="58"/>
        <end position="83"/>
    </location>
</feature>
<feature type="region of interest" description="Disordered" evidence="7">
    <location>
        <begin position="1"/>
        <end position="37"/>
    </location>
</feature>
<dbReference type="GO" id="GO:0005886">
    <property type="term" value="C:plasma membrane"/>
    <property type="evidence" value="ECO:0007669"/>
    <property type="project" value="UniProtKB-SubCell"/>
</dbReference>
<evidence type="ECO:0000256" key="1">
    <source>
        <dbReference type="ARBA" id="ARBA00004141"/>
    </source>
</evidence>
<feature type="transmembrane region" description="Helical" evidence="6">
    <location>
        <begin position="150"/>
        <end position="173"/>
    </location>
</feature>
<keyword evidence="5 6" id="KW-0472">Membrane</keyword>
<dbReference type="HOGENOM" id="CLU_033025_1_1_1"/>
<accession>W1NEH5</accession>
<comment type="subcellular location">
    <subcellularLocation>
        <location evidence="6">Cell membrane</location>
        <topology evidence="6">Multi-pass membrane protein</topology>
    </subcellularLocation>
    <subcellularLocation>
        <location evidence="1">Membrane</location>
        <topology evidence="1">Multi-pass membrane protein</topology>
    </subcellularLocation>
</comment>
<name>W1NEH5_AMBTC</name>
<proteinExistence type="inferred from homology"/>
<feature type="compositionally biased region" description="Low complexity" evidence="7">
    <location>
        <begin position="1"/>
        <end position="19"/>
    </location>
</feature>
<dbReference type="GO" id="GO:0016020">
    <property type="term" value="C:membrane"/>
    <property type="evidence" value="ECO:0000318"/>
    <property type="project" value="GO_Central"/>
</dbReference>
<evidence type="ECO:0000313" key="9">
    <source>
        <dbReference type="Proteomes" id="UP000017836"/>
    </source>
</evidence>
<dbReference type="InterPro" id="IPR007603">
    <property type="entry name" value="Choline_transptr-like"/>
</dbReference>
<feature type="transmembrane region" description="Helical" evidence="6">
    <location>
        <begin position="204"/>
        <end position="227"/>
    </location>
</feature>
<dbReference type="OrthoDB" id="44736at2759"/>
<protein>
    <recommendedName>
        <fullName evidence="6">Choline transporter-like protein</fullName>
    </recommendedName>
</protein>
<dbReference type="KEGG" id="atr:18421458"/>
<feature type="transmembrane region" description="Helical" evidence="6">
    <location>
        <begin position="407"/>
        <end position="427"/>
    </location>
</feature>
<evidence type="ECO:0000256" key="5">
    <source>
        <dbReference type="ARBA" id="ARBA00023136"/>
    </source>
</evidence>
<sequence>MATPQQNQHPNPNSQSRSPEPSAPTVNQRTGQIAPLDAERNLPDRQLQSDWPHYTNRITLLFFLLHLLVAFVLTFYLAVRSIIAASSSGFQLLNWYPQLLTTAAASVIFSYPWLILTLRRPLIAIKACLSLAPFLTSAFAFILLGSSTVAGGVLGGIALFAAICMSLYGCYVAPRIDFASLIIGKSLSSAEPHAGKLVSPANPYIGISILVGILWSVFWVTGLVGGASMKHSALYLLALCVSYYWTMGALRAASVVALSRVSGIYFARGNEVGAREAFIWAHTKWFGSACLGALSEPFVCVMRLIARVANAVEQEDEFLFSCAHCCLGVTARVRTRASVWGYTHIGMHGKGFVQASEDTWVAIDARGMGPTVEGEMAGAVWWLAGVASGAGCAVLVGGWTLGVDKEIVPAVAVFAFFTGYSMTRIALALPQACVCSYYVAFLENPESPVFDETIPDRIKLFQPSFRV</sequence>
<feature type="transmembrane region" description="Helical" evidence="6">
    <location>
        <begin position="95"/>
        <end position="116"/>
    </location>
</feature>
<organism evidence="8 9">
    <name type="scientific">Amborella trichopoda</name>
    <dbReference type="NCBI Taxonomy" id="13333"/>
    <lineage>
        <taxon>Eukaryota</taxon>
        <taxon>Viridiplantae</taxon>
        <taxon>Streptophyta</taxon>
        <taxon>Embryophyta</taxon>
        <taxon>Tracheophyta</taxon>
        <taxon>Spermatophyta</taxon>
        <taxon>Magnoliopsida</taxon>
        <taxon>Amborellales</taxon>
        <taxon>Amborellaceae</taxon>
        <taxon>Amborella</taxon>
    </lineage>
</organism>
<dbReference type="EMBL" id="KI397628">
    <property type="protein sequence ID" value="ERM93555.1"/>
    <property type="molecule type" value="Genomic_DNA"/>
</dbReference>
<dbReference type="AlphaFoldDB" id="W1NEH5"/>
<evidence type="ECO:0000256" key="2">
    <source>
        <dbReference type="ARBA" id="ARBA00007168"/>
    </source>
</evidence>
<comment type="function">
    <text evidence="6">Choline transporter.</text>
</comment>